<organism evidence="1 2">
    <name type="scientific">Marinomonas polaris DSM 16579</name>
    <dbReference type="NCBI Taxonomy" id="1122206"/>
    <lineage>
        <taxon>Bacteria</taxon>
        <taxon>Pseudomonadati</taxon>
        <taxon>Pseudomonadota</taxon>
        <taxon>Gammaproteobacteria</taxon>
        <taxon>Oceanospirillales</taxon>
        <taxon>Oceanospirillaceae</taxon>
        <taxon>Marinomonas</taxon>
    </lineage>
</organism>
<dbReference type="OrthoDB" id="5402285at2"/>
<proteinExistence type="predicted"/>
<name>A0A1M5N614_9GAMM</name>
<reference evidence="2" key="1">
    <citation type="submission" date="2016-11" db="EMBL/GenBank/DDBJ databases">
        <authorList>
            <person name="Varghese N."/>
            <person name="Submissions S."/>
        </authorList>
    </citation>
    <scope>NUCLEOTIDE SEQUENCE [LARGE SCALE GENOMIC DNA]</scope>
    <source>
        <strain evidence="2">DSM 16579</strain>
    </source>
</reference>
<gene>
    <name evidence="1" type="ORF">SAMN02745753_04589</name>
</gene>
<evidence type="ECO:0000313" key="1">
    <source>
        <dbReference type="EMBL" id="SHG84589.1"/>
    </source>
</evidence>
<dbReference type="Proteomes" id="UP000184517">
    <property type="component" value="Unassembled WGS sequence"/>
</dbReference>
<protein>
    <recommendedName>
        <fullName evidence="3">Transcription-repair coupling factor</fullName>
    </recommendedName>
</protein>
<keyword evidence="2" id="KW-1185">Reference proteome</keyword>
<dbReference type="STRING" id="1122206.SAMN02745753_04589"/>
<dbReference type="EMBL" id="FQVF01000033">
    <property type="protein sequence ID" value="SHG84589.1"/>
    <property type="molecule type" value="Genomic_DNA"/>
</dbReference>
<accession>A0A1M5N614</accession>
<sequence length="71" mass="8451">MNQKYLTTEELSECIKYDSKTIRRKLKDTVLIEGIHYFRPFGGRKILYIWEQIEEDMFKVPAINTLMAGVH</sequence>
<dbReference type="AlphaFoldDB" id="A0A1M5N614"/>
<evidence type="ECO:0000313" key="2">
    <source>
        <dbReference type="Proteomes" id="UP000184517"/>
    </source>
</evidence>
<evidence type="ECO:0008006" key="3">
    <source>
        <dbReference type="Google" id="ProtNLM"/>
    </source>
</evidence>
<dbReference type="RefSeq" id="WP_072842401.1">
    <property type="nucleotide sequence ID" value="NZ_FQVF01000033.1"/>
</dbReference>